<dbReference type="SUPFAM" id="SSF69618">
    <property type="entry name" value="HemD-like"/>
    <property type="match status" value="1"/>
</dbReference>
<dbReference type="InterPro" id="IPR003754">
    <property type="entry name" value="4pyrrol_synth_uPrphyn_synth"/>
</dbReference>
<gene>
    <name evidence="2" type="ORF">PQU92_08555</name>
</gene>
<evidence type="ECO:0000313" key="2">
    <source>
        <dbReference type="EMBL" id="MDC7683324.1"/>
    </source>
</evidence>
<feature type="domain" description="Tetrapyrrole biosynthesis uroporphyrinogen III synthase" evidence="1">
    <location>
        <begin position="16"/>
        <end position="193"/>
    </location>
</feature>
<keyword evidence="3" id="KW-1185">Reference proteome</keyword>
<evidence type="ECO:0000259" key="1">
    <source>
        <dbReference type="Pfam" id="PF02602"/>
    </source>
</evidence>
<protein>
    <submittedName>
        <fullName evidence="2">Uroporphyrinogen-III synthase</fullName>
    </submittedName>
</protein>
<dbReference type="EMBL" id="JAQQKX010000005">
    <property type="protein sequence ID" value="MDC7683324.1"/>
    <property type="molecule type" value="Genomic_DNA"/>
</dbReference>
<organism evidence="2 3">
    <name type="scientific">Asticcacaulis aquaticus</name>
    <dbReference type="NCBI Taxonomy" id="2984212"/>
    <lineage>
        <taxon>Bacteria</taxon>
        <taxon>Pseudomonadati</taxon>
        <taxon>Pseudomonadota</taxon>
        <taxon>Alphaproteobacteria</taxon>
        <taxon>Caulobacterales</taxon>
        <taxon>Caulobacteraceae</taxon>
        <taxon>Asticcacaulis</taxon>
    </lineage>
</organism>
<dbReference type="InterPro" id="IPR036108">
    <property type="entry name" value="4pyrrol_syn_uPrphyn_synt_sf"/>
</dbReference>
<dbReference type="Gene3D" id="3.40.50.10090">
    <property type="match status" value="1"/>
</dbReference>
<dbReference type="CDD" id="cd06578">
    <property type="entry name" value="HemD"/>
    <property type="match status" value="1"/>
</dbReference>
<name>A0ABT5HTG0_9CAUL</name>
<sequence>MTLVWITRTEPAATVTAAKVAALGFMPRVDPLLSVDTLNPDINPTAFDDLIVTSPNGLEAFCAQHNARDHTVWAVGDTTAEAARRAGFATVHSASGDAGDLLDLLKTADPTRRYLYVSPETPARDLLSNLDGYDVTRAIFYRTVERKAGVTVTDLTHVLLHSPRAATLAAPYLRDATLTVICISDNTARALRESLNLVTGNLPPAGLNIRVAATPDEAAMLDLLT</sequence>
<dbReference type="Pfam" id="PF02602">
    <property type="entry name" value="HEM4"/>
    <property type="match status" value="1"/>
</dbReference>
<evidence type="ECO:0000313" key="3">
    <source>
        <dbReference type="Proteomes" id="UP001214854"/>
    </source>
</evidence>
<dbReference type="RefSeq" id="WP_272747798.1">
    <property type="nucleotide sequence ID" value="NZ_JAQQKX010000005.1"/>
</dbReference>
<comment type="caution">
    <text evidence="2">The sequence shown here is derived from an EMBL/GenBank/DDBJ whole genome shotgun (WGS) entry which is preliminary data.</text>
</comment>
<accession>A0ABT5HTG0</accession>
<reference evidence="2 3" key="1">
    <citation type="submission" date="2023-01" db="EMBL/GenBank/DDBJ databases">
        <title>Novel species of the genus Asticcacaulis isolated from rivers.</title>
        <authorList>
            <person name="Lu H."/>
        </authorList>
    </citation>
    <scope>NUCLEOTIDE SEQUENCE [LARGE SCALE GENOMIC DNA]</scope>
    <source>
        <strain evidence="2 3">BYS171W</strain>
    </source>
</reference>
<proteinExistence type="predicted"/>
<dbReference type="Proteomes" id="UP001214854">
    <property type="component" value="Unassembled WGS sequence"/>
</dbReference>